<evidence type="ECO:0008006" key="4">
    <source>
        <dbReference type="Google" id="ProtNLM"/>
    </source>
</evidence>
<reference evidence="2 3" key="1">
    <citation type="submission" date="2016-12" db="EMBL/GenBank/DDBJ databases">
        <title>Trade-off between light-utilization and light-protection in marine flavobacteria.</title>
        <authorList>
            <person name="Kumagai Y."/>
            <person name="Yoshizawa S."/>
            <person name="Kogure K."/>
            <person name="Iwasaki W."/>
        </authorList>
    </citation>
    <scope>NUCLEOTIDE SEQUENCE [LARGE SCALE GENOMIC DNA]</scope>
    <source>
        <strain evidence="2 3">NBRC 108759</strain>
    </source>
</reference>
<dbReference type="EMBL" id="MSCN01000001">
    <property type="protein sequence ID" value="PQJ78559.1"/>
    <property type="molecule type" value="Genomic_DNA"/>
</dbReference>
<dbReference type="Proteomes" id="UP000238882">
    <property type="component" value="Unassembled WGS sequence"/>
</dbReference>
<accession>A0A2S7WLW0</accession>
<dbReference type="AlphaFoldDB" id="A0A2S7WLW0"/>
<keyword evidence="3" id="KW-1185">Reference proteome</keyword>
<dbReference type="RefSeq" id="WP_105015151.1">
    <property type="nucleotide sequence ID" value="NZ_MSCN01000001.1"/>
</dbReference>
<sequence>MKTKLLFTVILFYAFSNLHAQKIKKIISGVVTDSLGVVVNANIINLKTSQGTFSNDSGLFRIFAVAGDTLSVSSVQHIKTKIVVTDAIINNKTISITLKSNTYKLDEFELKRHNLLGSLSSDLKKVKTNKKDSLLRDVMDFSNIDMKANVADDYIDKRVRPQINETDPTRAFVGAGTAAAIPFKYSQRLWALRKKLSQKKAFPYKILSELGEKFFFDELKIPIDKYFHFLDYCNPLGIEDLHKEGKILDVIKIFRTESVSYHKIIKKE</sequence>
<evidence type="ECO:0000256" key="1">
    <source>
        <dbReference type="SAM" id="SignalP"/>
    </source>
</evidence>
<organism evidence="2 3">
    <name type="scientific">Polaribacter porphyrae</name>
    <dbReference type="NCBI Taxonomy" id="1137780"/>
    <lineage>
        <taxon>Bacteria</taxon>
        <taxon>Pseudomonadati</taxon>
        <taxon>Bacteroidota</taxon>
        <taxon>Flavobacteriia</taxon>
        <taxon>Flavobacteriales</taxon>
        <taxon>Flavobacteriaceae</taxon>
    </lineage>
</organism>
<gene>
    <name evidence="2" type="ORF">BTO18_04870</name>
</gene>
<dbReference type="OrthoDB" id="1417583at2"/>
<evidence type="ECO:0000313" key="2">
    <source>
        <dbReference type="EMBL" id="PQJ78559.1"/>
    </source>
</evidence>
<proteinExistence type="predicted"/>
<name>A0A2S7WLW0_9FLAO</name>
<dbReference type="SUPFAM" id="SSF49464">
    <property type="entry name" value="Carboxypeptidase regulatory domain-like"/>
    <property type="match status" value="1"/>
</dbReference>
<dbReference type="InterPro" id="IPR008969">
    <property type="entry name" value="CarboxyPept-like_regulatory"/>
</dbReference>
<protein>
    <recommendedName>
        <fullName evidence="4">Carboxypeptidase-like regulatory domain-containing protein</fullName>
    </recommendedName>
</protein>
<evidence type="ECO:0000313" key="3">
    <source>
        <dbReference type="Proteomes" id="UP000238882"/>
    </source>
</evidence>
<feature type="chain" id="PRO_5015553256" description="Carboxypeptidase-like regulatory domain-containing protein" evidence="1">
    <location>
        <begin position="21"/>
        <end position="268"/>
    </location>
</feature>
<feature type="signal peptide" evidence="1">
    <location>
        <begin position="1"/>
        <end position="20"/>
    </location>
</feature>
<keyword evidence="1" id="KW-0732">Signal</keyword>
<comment type="caution">
    <text evidence="2">The sequence shown here is derived from an EMBL/GenBank/DDBJ whole genome shotgun (WGS) entry which is preliminary data.</text>
</comment>